<dbReference type="Proteomes" id="UP000595221">
    <property type="component" value="Chromosome"/>
</dbReference>
<name>A0A1S2N304_9MICC</name>
<dbReference type="EMBL" id="MODZ01000002">
    <property type="protein sequence ID" value="OIJ36814.1"/>
    <property type="molecule type" value="Genomic_DNA"/>
</dbReference>
<gene>
    <name evidence="2" type="ORF">BK826_02135</name>
    <name evidence="3" type="ORF">I6H58_07870</name>
</gene>
<evidence type="ECO:0000313" key="5">
    <source>
        <dbReference type="Proteomes" id="UP000595221"/>
    </source>
</evidence>
<evidence type="ECO:0000313" key="2">
    <source>
        <dbReference type="EMBL" id="OIJ36814.1"/>
    </source>
</evidence>
<accession>A0A1S2N304</accession>
<evidence type="ECO:0000313" key="4">
    <source>
        <dbReference type="Proteomes" id="UP000179540"/>
    </source>
</evidence>
<dbReference type="Proteomes" id="UP000179540">
    <property type="component" value="Unassembled WGS sequence"/>
</dbReference>
<reference evidence="3 5" key="2">
    <citation type="submission" date="2020-12" db="EMBL/GenBank/DDBJ databases">
        <title>FDA dAtabase for Regulatory Grade micrObial Sequences (FDA-ARGOS): Supporting development and validation of Infectious Disease Dx tests.</title>
        <authorList>
            <person name="Sproer C."/>
            <person name="Gronow S."/>
            <person name="Severitt S."/>
            <person name="Schroder I."/>
            <person name="Tallon L."/>
            <person name="Sadzewicz L."/>
            <person name="Zhao X."/>
            <person name="Boylan J."/>
            <person name="Ott S."/>
            <person name="Bowen H."/>
            <person name="Vavikolanu K."/>
            <person name="Mehta A."/>
            <person name="Aluvathingal J."/>
            <person name="Nadendla S."/>
            <person name="Lowell S."/>
            <person name="Myers T."/>
            <person name="Yan Y."/>
            <person name="Sichtig H."/>
        </authorList>
    </citation>
    <scope>NUCLEOTIDE SEQUENCE [LARGE SCALE GENOMIC DNA]</scope>
    <source>
        <strain evidence="3 5">FDAARGOS_1001</strain>
    </source>
</reference>
<feature type="region of interest" description="Disordered" evidence="1">
    <location>
        <begin position="149"/>
        <end position="170"/>
    </location>
</feature>
<dbReference type="OrthoDB" id="4808261at2"/>
<evidence type="ECO:0000256" key="1">
    <source>
        <dbReference type="SAM" id="MobiDB-lite"/>
    </source>
</evidence>
<protein>
    <submittedName>
        <fullName evidence="2">Dehydrogenase</fullName>
    </submittedName>
</protein>
<dbReference type="EMBL" id="CP066078">
    <property type="protein sequence ID" value="QQC60524.1"/>
    <property type="molecule type" value="Genomic_DNA"/>
</dbReference>
<sequence>MGLTTFLQARRDAAELGEGVWRRAHDRFRRGLDRFHQILERLPEGEVLEQTIPLANELADLLPRVRAVAAAAQAAAPSSSTDVPASRDGRWSELHRALSKAGNAVAQCAEALAMMRCGGACASGCAKADAVSRRVAAVVEQVAAAEALLPGREQPQPAAPALPAPADSAA</sequence>
<reference evidence="2 4" key="1">
    <citation type="submission" date="2016-10" db="EMBL/GenBank/DDBJ databases">
        <title>Draft genome sequence of strain LCT isolated from the Shenzhou X spacecraft of China.</title>
        <authorList>
            <person name="Huang B."/>
        </authorList>
    </citation>
    <scope>NUCLEOTIDE SEQUENCE [LARGE SCALE GENOMIC DNA]</scope>
    <source>
        <strain evidence="2 4">LCT-H5</strain>
    </source>
</reference>
<dbReference type="AlphaFoldDB" id="A0A1S2N304"/>
<organism evidence="2 4">
    <name type="scientific">Rothia kristinae</name>
    <dbReference type="NCBI Taxonomy" id="37923"/>
    <lineage>
        <taxon>Bacteria</taxon>
        <taxon>Bacillati</taxon>
        <taxon>Actinomycetota</taxon>
        <taxon>Actinomycetes</taxon>
        <taxon>Micrococcales</taxon>
        <taxon>Micrococcaceae</taxon>
        <taxon>Rothia</taxon>
    </lineage>
</organism>
<proteinExistence type="predicted"/>
<evidence type="ECO:0000313" key="3">
    <source>
        <dbReference type="EMBL" id="QQC60524.1"/>
    </source>
</evidence>